<dbReference type="CDD" id="cd03801">
    <property type="entry name" value="GT4_PimA-like"/>
    <property type="match status" value="1"/>
</dbReference>
<keyword evidence="2" id="KW-0808">Transferase</keyword>
<organism evidence="2 3">
    <name type="scientific">Agromyces atrinae</name>
    <dbReference type="NCBI Taxonomy" id="592376"/>
    <lineage>
        <taxon>Bacteria</taxon>
        <taxon>Bacillati</taxon>
        <taxon>Actinomycetota</taxon>
        <taxon>Actinomycetes</taxon>
        <taxon>Micrococcales</taxon>
        <taxon>Microbacteriaceae</taxon>
        <taxon>Agromyces</taxon>
    </lineage>
</organism>
<dbReference type="Proteomes" id="UP000292686">
    <property type="component" value="Unassembled WGS sequence"/>
</dbReference>
<evidence type="ECO:0000313" key="4">
    <source>
        <dbReference type="Proteomes" id="UP000581087"/>
    </source>
</evidence>
<dbReference type="EMBL" id="JACCBI010000001">
    <property type="protein sequence ID" value="NYD68513.1"/>
    <property type="molecule type" value="Genomic_DNA"/>
</dbReference>
<gene>
    <name evidence="1" type="ORF">BJ972_003032</name>
    <name evidence="2" type="ORF">ESP50_11815</name>
</gene>
<reference evidence="1 4" key="2">
    <citation type="submission" date="2020-07" db="EMBL/GenBank/DDBJ databases">
        <title>Sequencing the genomes of 1000 actinobacteria strains.</title>
        <authorList>
            <person name="Klenk H.-P."/>
        </authorList>
    </citation>
    <scope>NUCLEOTIDE SEQUENCE [LARGE SCALE GENOMIC DNA]</scope>
    <source>
        <strain evidence="1 4">DSM 23870</strain>
    </source>
</reference>
<dbReference type="PANTHER" id="PTHR12526">
    <property type="entry name" value="GLYCOSYLTRANSFERASE"/>
    <property type="match status" value="1"/>
</dbReference>
<sequence length="346" mass="37157">MPRGDVSAGKIQVVHFGPLGDLPGGMAQVVNEYLSWEYTGLNLSGVRTTKGRGDRLSVFRWLRSLGVVLAMAFRRDRVALVHISARGSFIREGSLVVLARMAKVPVGIHLHGSEFAKFAAKSPRLVSFVCRSALTVFVLTDESKGIVERLVGGSGVRVVKTVNAIRIPSRSAVKQKNVLFCGEVGHRKGVDVLLEAWAKSIDSMDGWKLTVAGPMASGFHVSDIPRCAELVGAVPHNESMKLQAQAAIAVLPSRHEALPMFLIESMANGCVPVGTPVGQVAELIEGIGDVVPVGDADALSQSLISLATSTDLEDRSDAARSRVQTRYSVENVRSDLEHEWTAMSAR</sequence>
<accession>A0A4Q2M2A9</accession>
<dbReference type="RefSeq" id="WP_129175402.1">
    <property type="nucleotide sequence ID" value="NZ_JACCBI010000001.1"/>
</dbReference>
<protein>
    <submittedName>
        <fullName evidence="1 2">Glycosyltransferase</fullName>
    </submittedName>
</protein>
<dbReference type="Proteomes" id="UP000581087">
    <property type="component" value="Unassembled WGS sequence"/>
</dbReference>
<dbReference type="Gene3D" id="3.40.50.2000">
    <property type="entry name" value="Glycogen Phosphorylase B"/>
    <property type="match status" value="2"/>
</dbReference>
<dbReference type="GO" id="GO:0016740">
    <property type="term" value="F:transferase activity"/>
    <property type="evidence" value="ECO:0007669"/>
    <property type="project" value="UniProtKB-KW"/>
</dbReference>
<keyword evidence="3" id="KW-1185">Reference proteome</keyword>
<evidence type="ECO:0000313" key="1">
    <source>
        <dbReference type="EMBL" id="NYD68513.1"/>
    </source>
</evidence>
<dbReference type="OrthoDB" id="477186at2"/>
<dbReference type="SUPFAM" id="SSF53756">
    <property type="entry name" value="UDP-Glycosyltransferase/glycogen phosphorylase"/>
    <property type="match status" value="1"/>
</dbReference>
<name>A0A4Q2M2A9_9MICO</name>
<comment type="caution">
    <text evidence="2">The sequence shown here is derived from an EMBL/GenBank/DDBJ whole genome shotgun (WGS) entry which is preliminary data.</text>
</comment>
<evidence type="ECO:0000313" key="3">
    <source>
        <dbReference type="Proteomes" id="UP000292686"/>
    </source>
</evidence>
<evidence type="ECO:0000313" key="2">
    <source>
        <dbReference type="EMBL" id="RXZ85899.1"/>
    </source>
</evidence>
<dbReference type="AlphaFoldDB" id="A0A4Q2M2A9"/>
<dbReference type="EMBL" id="SDPM01000006">
    <property type="protein sequence ID" value="RXZ85899.1"/>
    <property type="molecule type" value="Genomic_DNA"/>
</dbReference>
<dbReference type="Pfam" id="PF13692">
    <property type="entry name" value="Glyco_trans_1_4"/>
    <property type="match status" value="1"/>
</dbReference>
<proteinExistence type="predicted"/>
<reference evidence="2 3" key="1">
    <citation type="submission" date="2019-01" db="EMBL/GenBank/DDBJ databases">
        <title>Agromyces.</title>
        <authorList>
            <person name="Li J."/>
        </authorList>
    </citation>
    <scope>NUCLEOTIDE SEQUENCE [LARGE SCALE GENOMIC DNA]</scope>
    <source>
        <strain evidence="2 3">DSM 23870</strain>
    </source>
</reference>